<evidence type="ECO:0000256" key="3">
    <source>
        <dbReference type="SAM" id="SignalP"/>
    </source>
</evidence>
<dbReference type="SUPFAM" id="SSF111384">
    <property type="entry name" value="OmpH-like"/>
    <property type="match status" value="1"/>
</dbReference>
<evidence type="ECO:0000256" key="2">
    <source>
        <dbReference type="PIRNR" id="PIRNR002094"/>
    </source>
</evidence>
<dbReference type="PIRSF" id="PIRSF002094">
    <property type="entry name" value="OMP26_Skp"/>
    <property type="match status" value="1"/>
</dbReference>
<dbReference type="PANTHER" id="PTHR35089">
    <property type="entry name" value="CHAPERONE PROTEIN SKP"/>
    <property type="match status" value="1"/>
</dbReference>
<protein>
    <submittedName>
        <fullName evidence="4">Periplasmic chaperone for outer membrane proteins Skp</fullName>
    </submittedName>
</protein>
<evidence type="ECO:0000313" key="4">
    <source>
        <dbReference type="EMBL" id="RAJ01441.1"/>
    </source>
</evidence>
<dbReference type="GO" id="GO:0050821">
    <property type="term" value="P:protein stabilization"/>
    <property type="evidence" value="ECO:0007669"/>
    <property type="project" value="TreeGrafter"/>
</dbReference>
<gene>
    <name evidence="4" type="ORF">DEU50_11771</name>
</gene>
<accession>A0AAX1PEQ8</accession>
<dbReference type="Pfam" id="PF03938">
    <property type="entry name" value="OmpH"/>
    <property type="match status" value="1"/>
</dbReference>
<dbReference type="InterPro" id="IPR005632">
    <property type="entry name" value="Chaperone_Skp"/>
</dbReference>
<dbReference type="Gene3D" id="3.30.910.20">
    <property type="entry name" value="Skp domain"/>
    <property type="match status" value="1"/>
</dbReference>
<dbReference type="SMART" id="SM00935">
    <property type="entry name" value="OmpH"/>
    <property type="match status" value="1"/>
</dbReference>
<comment type="similarity">
    <text evidence="2">Belongs to the skp family.</text>
</comment>
<evidence type="ECO:0000313" key="5">
    <source>
        <dbReference type="Proteomes" id="UP000249422"/>
    </source>
</evidence>
<feature type="signal peptide" evidence="3">
    <location>
        <begin position="1"/>
        <end position="31"/>
    </location>
</feature>
<dbReference type="Proteomes" id="UP000249422">
    <property type="component" value="Unassembled WGS sequence"/>
</dbReference>
<dbReference type="AlphaFoldDB" id="A0AAX1PEQ8"/>
<keyword evidence="1 3" id="KW-0732">Signal</keyword>
<organism evidence="4 5">
    <name type="scientific">Aeromonas salmonicida</name>
    <dbReference type="NCBI Taxonomy" id="645"/>
    <lineage>
        <taxon>Bacteria</taxon>
        <taxon>Pseudomonadati</taxon>
        <taxon>Pseudomonadota</taxon>
        <taxon>Gammaproteobacteria</taxon>
        <taxon>Aeromonadales</taxon>
        <taxon>Aeromonadaceae</taxon>
        <taxon>Aeromonas</taxon>
    </lineage>
</organism>
<reference evidence="4 5" key="1">
    <citation type="submission" date="2018-06" db="EMBL/GenBank/DDBJ databases">
        <title>Freshwater and sediment microbial communities from various areas in North America, analyzing microbe dynamics in response to fracking.</title>
        <authorList>
            <person name="Lamendella R."/>
        </authorList>
    </citation>
    <scope>NUCLEOTIDE SEQUENCE [LARGE SCALE GENOMIC DNA]</scope>
    <source>
        <strain evidence="4 5">17</strain>
    </source>
</reference>
<comment type="caution">
    <text evidence="4">The sequence shown here is derived from an EMBL/GenBank/DDBJ whole genome shotgun (WGS) entry which is preliminary data.</text>
</comment>
<evidence type="ECO:0000256" key="1">
    <source>
        <dbReference type="ARBA" id="ARBA00022729"/>
    </source>
</evidence>
<proteinExistence type="inferred from homology"/>
<dbReference type="GO" id="GO:0051082">
    <property type="term" value="F:unfolded protein binding"/>
    <property type="evidence" value="ECO:0007669"/>
    <property type="project" value="InterPro"/>
</dbReference>
<dbReference type="InterPro" id="IPR024930">
    <property type="entry name" value="Skp_dom_sf"/>
</dbReference>
<name>A0AAX1PEQ8_AERSA</name>
<feature type="chain" id="PRO_5044027430" evidence="3">
    <location>
        <begin position="32"/>
        <end position="177"/>
    </location>
</feature>
<dbReference type="GO" id="GO:0005829">
    <property type="term" value="C:cytosol"/>
    <property type="evidence" value="ECO:0007669"/>
    <property type="project" value="TreeGrafter"/>
</dbReference>
<dbReference type="EMBL" id="QLLM01000017">
    <property type="protein sequence ID" value="RAJ01441.1"/>
    <property type="molecule type" value="Genomic_DNA"/>
</dbReference>
<dbReference type="PANTHER" id="PTHR35089:SF1">
    <property type="entry name" value="CHAPERONE PROTEIN SKP"/>
    <property type="match status" value="1"/>
</dbReference>
<sequence>MREQGVSVNKALKVAGLSFALMAAGMGSALADTKIAVVDMGEVFQKLPQREAVSKKLKGEFEPRMRELQKLESDGQKLVEKFKKDEAFMSADQKKQNQEKLAKLQMEFNQKRQAFEQDNGRRQSEERNKILTKVQAAIDSIAKSNGYDLVLERNAAPYAASKLDISAQVISQVSKSN</sequence>